<name>A6HUB3_RAT</name>
<dbReference type="Proteomes" id="UP000234681">
    <property type="component" value="Chromosome 15"/>
</dbReference>
<protein>
    <submittedName>
        <fullName evidence="1">RCG37187</fullName>
    </submittedName>
</protein>
<evidence type="ECO:0000313" key="1">
    <source>
        <dbReference type="EMBL" id="EDM02476.1"/>
    </source>
</evidence>
<dbReference type="AlphaFoldDB" id="A6HUB3"/>
<proteinExistence type="predicted"/>
<organism evidence="1 2">
    <name type="scientific">Rattus norvegicus</name>
    <name type="common">Rat</name>
    <dbReference type="NCBI Taxonomy" id="10116"/>
    <lineage>
        <taxon>Eukaryota</taxon>
        <taxon>Metazoa</taxon>
        <taxon>Chordata</taxon>
        <taxon>Craniata</taxon>
        <taxon>Vertebrata</taxon>
        <taxon>Euteleostomi</taxon>
        <taxon>Mammalia</taxon>
        <taxon>Eutheria</taxon>
        <taxon>Euarchontoglires</taxon>
        <taxon>Glires</taxon>
        <taxon>Rodentia</taxon>
        <taxon>Myomorpha</taxon>
        <taxon>Muroidea</taxon>
        <taxon>Muridae</taxon>
        <taxon>Murinae</taxon>
        <taxon>Rattus</taxon>
    </lineage>
</organism>
<sequence length="95" mass="10532">MEGVGVVQQRKLDLEARLASPRETSLCLKTLPISYPLTDPVYAFRELKPAFSSTQPSLGLIQSLMDMHFGSTPSFPNVPSYVKHFTGQGAYVSWL</sequence>
<accession>A6HUB3</accession>
<dbReference type="EMBL" id="CH473951">
    <property type="protein sequence ID" value="EDM02476.1"/>
    <property type="molecule type" value="Genomic_DNA"/>
</dbReference>
<evidence type="ECO:0000313" key="2">
    <source>
        <dbReference type="Proteomes" id="UP000234681"/>
    </source>
</evidence>
<gene>
    <name evidence="1" type="ORF">rCG_37187</name>
</gene>
<reference evidence="1 2" key="1">
    <citation type="submission" date="2005-07" db="EMBL/GenBank/DDBJ databases">
        <authorList>
            <person name="Mural R.J."/>
            <person name="Li P.W."/>
            <person name="Adams M.D."/>
            <person name="Amanatides P.G."/>
            <person name="Baden-Tillson H."/>
            <person name="Barnstead M."/>
            <person name="Chin S.H."/>
            <person name="Dew I."/>
            <person name="Evans C.A."/>
            <person name="Ferriera S."/>
            <person name="Flanigan M."/>
            <person name="Fosler C."/>
            <person name="Glodek A."/>
            <person name="Gu Z."/>
            <person name="Holt R.A."/>
            <person name="Jennings D."/>
            <person name="Kraft C.L."/>
            <person name="Lu F."/>
            <person name="Nguyen T."/>
            <person name="Nusskern D.R."/>
            <person name="Pfannkoch C.M."/>
            <person name="Sitter C."/>
            <person name="Sutton G.G."/>
            <person name="Venter J.C."/>
            <person name="Wang Z."/>
            <person name="Woodage T."/>
            <person name="Zheng X.H."/>
            <person name="Zhong F."/>
        </authorList>
    </citation>
    <scope>NUCLEOTIDE SEQUENCE [LARGE SCALE GENOMIC DNA]</scope>
    <source>
        <strain>BN</strain>
        <strain evidence="2">Sprague-Dawley</strain>
    </source>
</reference>